<organism evidence="1 2">
    <name type="scientific">Diaphorobacter limosus</name>
    <dbReference type="NCBI Taxonomy" id="3036128"/>
    <lineage>
        <taxon>Bacteria</taxon>
        <taxon>Pseudomonadati</taxon>
        <taxon>Pseudomonadota</taxon>
        <taxon>Betaproteobacteria</taxon>
        <taxon>Burkholderiales</taxon>
        <taxon>Comamonadaceae</taxon>
        <taxon>Diaphorobacter</taxon>
    </lineage>
</organism>
<reference evidence="1 2" key="1">
    <citation type="submission" date="2023-03" db="EMBL/GenBank/DDBJ databases">
        <title>Diaphorobacter basophil sp. nov., isolated from a sewage-treatment plant.</title>
        <authorList>
            <person name="Yang K."/>
        </authorList>
    </citation>
    <scope>NUCLEOTIDE SEQUENCE [LARGE SCALE GENOMIC DNA]</scope>
    <source>
        <strain evidence="1 2">Y-1</strain>
    </source>
</reference>
<name>A0ABZ0J7D6_9BURK</name>
<keyword evidence="2" id="KW-1185">Reference proteome</keyword>
<evidence type="ECO:0000313" key="1">
    <source>
        <dbReference type="EMBL" id="WOO33377.1"/>
    </source>
</evidence>
<sequence length="45" mass="4560">MKKVLIANRGENDRAAGVSSHCGACAAGDGVLAIQHLLKAKGLKS</sequence>
<gene>
    <name evidence="1" type="ORF">P4826_04665</name>
</gene>
<evidence type="ECO:0000313" key="2">
    <source>
        <dbReference type="Proteomes" id="UP001303211"/>
    </source>
</evidence>
<dbReference type="Proteomes" id="UP001303211">
    <property type="component" value="Chromosome"/>
</dbReference>
<dbReference type="RefSeq" id="WP_317702744.1">
    <property type="nucleotide sequence ID" value="NZ_CP136921.1"/>
</dbReference>
<dbReference type="EMBL" id="CP136921">
    <property type="protein sequence ID" value="WOO33377.1"/>
    <property type="molecule type" value="Genomic_DNA"/>
</dbReference>
<protein>
    <submittedName>
        <fullName evidence="1">Uncharacterized protein</fullName>
    </submittedName>
</protein>
<proteinExistence type="predicted"/>
<accession>A0ABZ0J7D6</accession>